<keyword evidence="2" id="KW-1185">Reference proteome</keyword>
<dbReference type="EMBL" id="JAUTXU010000014">
    <property type="protein sequence ID" value="KAK3722240.1"/>
    <property type="molecule type" value="Genomic_DNA"/>
</dbReference>
<protein>
    <submittedName>
        <fullName evidence="1">Uncharacterized protein</fullName>
    </submittedName>
</protein>
<gene>
    <name evidence="1" type="ORF">LTR37_002673</name>
</gene>
<dbReference type="Proteomes" id="UP001281147">
    <property type="component" value="Unassembled WGS sequence"/>
</dbReference>
<evidence type="ECO:0000313" key="2">
    <source>
        <dbReference type="Proteomes" id="UP001281147"/>
    </source>
</evidence>
<reference evidence="1" key="1">
    <citation type="submission" date="2023-07" db="EMBL/GenBank/DDBJ databases">
        <title>Black Yeasts Isolated from many extreme environments.</title>
        <authorList>
            <person name="Coleine C."/>
            <person name="Stajich J.E."/>
            <person name="Selbmann L."/>
        </authorList>
    </citation>
    <scope>NUCLEOTIDE SEQUENCE</scope>
    <source>
        <strain evidence="1">CCFEE 5714</strain>
    </source>
</reference>
<evidence type="ECO:0000313" key="1">
    <source>
        <dbReference type="EMBL" id="KAK3722240.1"/>
    </source>
</evidence>
<sequence length="395" mass="43915">MPDLLSKRKQPEPNSTPKPSKKQRRTKLSVAGQNVVTILVCGGEGDGEEQTPFRVHSNLLTANSTVFGAKIDLDDAYTESKPLIVDEVSAETFNTFVLWLYAGSSPTDSLLDVDEIGDLKDEFQSEEESGEESESESESEDHKEKEKDVENDNASGLNYAIDHASTAPVDGAASESGLPALSDGDAETTNSPWYSTLDRKGRVLARIVDVYIFAFRYKALKLRKAAMLSLQRCIDVWGVVPCPTILKHALDILEQDAPLFRYLVVCTANYTDYMYEDEDTPERLATLPSSFLANVLGIIFARMKGEKKVHSMERSWCEFHEHETEAERKACERNRPKDADVKRVRKGRKRSVSCWASTCPGLCSKHAIPFQNNVWAPSAKPAGNDNVSNPKPGRH</sequence>
<name>A0ACC3NTR4_9PEZI</name>
<accession>A0ACC3NTR4</accession>
<comment type="caution">
    <text evidence="1">The sequence shown here is derived from an EMBL/GenBank/DDBJ whole genome shotgun (WGS) entry which is preliminary data.</text>
</comment>
<proteinExistence type="predicted"/>
<organism evidence="1 2">
    <name type="scientific">Vermiconidia calcicola</name>
    <dbReference type="NCBI Taxonomy" id="1690605"/>
    <lineage>
        <taxon>Eukaryota</taxon>
        <taxon>Fungi</taxon>
        <taxon>Dikarya</taxon>
        <taxon>Ascomycota</taxon>
        <taxon>Pezizomycotina</taxon>
        <taxon>Dothideomycetes</taxon>
        <taxon>Dothideomycetidae</taxon>
        <taxon>Mycosphaerellales</taxon>
        <taxon>Extremaceae</taxon>
        <taxon>Vermiconidia</taxon>
    </lineage>
</organism>